<keyword evidence="8" id="KW-0460">Magnesium</keyword>
<keyword evidence="4" id="KW-0540">Nuclease</keyword>
<evidence type="ECO:0000256" key="3">
    <source>
        <dbReference type="ARBA" id="ARBA00004322"/>
    </source>
</evidence>
<dbReference type="Proteomes" id="UP000799766">
    <property type="component" value="Unassembled WGS sequence"/>
</dbReference>
<accession>A0A6A6P4B8</accession>
<feature type="region of interest" description="Disordered" evidence="11">
    <location>
        <begin position="32"/>
        <end position="60"/>
    </location>
</feature>
<keyword evidence="7" id="KW-0378">Hydrolase</keyword>
<dbReference type="InterPro" id="IPR005135">
    <property type="entry name" value="Endo/exonuclease/phosphatase"/>
</dbReference>
<evidence type="ECO:0000256" key="4">
    <source>
        <dbReference type="ARBA" id="ARBA00022722"/>
    </source>
</evidence>
<dbReference type="CDD" id="cd09080">
    <property type="entry name" value="TDP2"/>
    <property type="match status" value="1"/>
</dbReference>
<comment type="cofactor">
    <cofactor evidence="1">
        <name>Mn(2+)</name>
        <dbReference type="ChEBI" id="CHEBI:29035"/>
    </cofactor>
</comment>
<comment type="subcellular location">
    <subcellularLocation>
        <location evidence="3">Nucleus</location>
        <location evidence="3">PML body</location>
    </subcellularLocation>
</comment>
<gene>
    <name evidence="13" type="ORF">BDY21DRAFT_340855</name>
</gene>
<keyword evidence="13" id="KW-0255">Endonuclease</keyword>
<evidence type="ECO:0000256" key="2">
    <source>
        <dbReference type="ARBA" id="ARBA00001946"/>
    </source>
</evidence>
<evidence type="ECO:0000256" key="7">
    <source>
        <dbReference type="ARBA" id="ARBA00022801"/>
    </source>
</evidence>
<evidence type="ECO:0000256" key="11">
    <source>
        <dbReference type="SAM" id="MobiDB-lite"/>
    </source>
</evidence>
<evidence type="ECO:0000256" key="1">
    <source>
        <dbReference type="ARBA" id="ARBA00001936"/>
    </source>
</evidence>
<evidence type="ECO:0000256" key="10">
    <source>
        <dbReference type="ARBA" id="ARBA00023242"/>
    </source>
</evidence>
<dbReference type="Pfam" id="PF03372">
    <property type="entry name" value="Exo_endo_phos"/>
    <property type="match status" value="1"/>
</dbReference>
<sequence length="420" mass="46125">MHRLVCRQSPRRERTSCRVLTRLYSRLSTPRLNASCESPEPLLSANRTNRQTRQSNMAPSTLTPEQLQAMLAAQLAMPHPVSGSDDQYQPKAQPYHVFEDGKWLAVTETKEPQSSAVSKTVTLLTWNIDFLVPHGDARMRAALAYLSSLVSNLPNDPLVIFFQEMTRSDLSLISSARWIQDRFYVTDLDTSNWISDGYGTTTLIDRRLCLASPPARGGSGDNSAASSSAVFRVPFPSRFQRDGLFADLALAAGTGAGTEGCVLRLCNVHLESLVANPPVRPAQMRVAGKWLAKDNVEAGLLAGDCNAIEPFDATIGPENGLRDTYLELGGKESDEDGMTWGVQVPDWMREKFGLSRMDRVFCKGKAKPISLERIGVGVKVEEEGEGQGEWVTDHFGLKAKVELVDVELLLNETAASGMKP</sequence>
<dbReference type="PANTHER" id="PTHR15822">
    <property type="entry name" value="TRAF AND TNF RECEPTOR-ASSOCIATED PROTEIN"/>
    <property type="match status" value="1"/>
</dbReference>
<feature type="domain" description="Endonuclease/exonuclease/phosphatase" evidence="12">
    <location>
        <begin position="124"/>
        <end position="394"/>
    </location>
</feature>
<dbReference type="GO" id="GO:0005737">
    <property type="term" value="C:cytoplasm"/>
    <property type="evidence" value="ECO:0007669"/>
    <property type="project" value="TreeGrafter"/>
</dbReference>
<dbReference type="AlphaFoldDB" id="A0A6A6P4B8"/>
<comment type="cofactor">
    <cofactor evidence="2">
        <name>Mg(2+)</name>
        <dbReference type="ChEBI" id="CHEBI:18420"/>
    </cofactor>
</comment>
<dbReference type="EMBL" id="MU001677">
    <property type="protein sequence ID" value="KAF2458637.1"/>
    <property type="molecule type" value="Genomic_DNA"/>
</dbReference>
<protein>
    <submittedName>
        <fullName evidence="13">Endonuclease/exonuclease/phosphatase</fullName>
    </submittedName>
</protein>
<dbReference type="GO" id="GO:0004527">
    <property type="term" value="F:exonuclease activity"/>
    <property type="evidence" value="ECO:0007669"/>
    <property type="project" value="UniProtKB-KW"/>
</dbReference>
<proteinExistence type="predicted"/>
<evidence type="ECO:0000256" key="8">
    <source>
        <dbReference type="ARBA" id="ARBA00022842"/>
    </source>
</evidence>
<dbReference type="SUPFAM" id="SSF56219">
    <property type="entry name" value="DNase I-like"/>
    <property type="match status" value="1"/>
</dbReference>
<reference evidence="13" key="1">
    <citation type="journal article" date="2020" name="Stud. Mycol.">
        <title>101 Dothideomycetes genomes: a test case for predicting lifestyles and emergence of pathogens.</title>
        <authorList>
            <person name="Haridas S."/>
            <person name="Albert R."/>
            <person name="Binder M."/>
            <person name="Bloem J."/>
            <person name="Labutti K."/>
            <person name="Salamov A."/>
            <person name="Andreopoulos B."/>
            <person name="Baker S."/>
            <person name="Barry K."/>
            <person name="Bills G."/>
            <person name="Bluhm B."/>
            <person name="Cannon C."/>
            <person name="Castanera R."/>
            <person name="Culley D."/>
            <person name="Daum C."/>
            <person name="Ezra D."/>
            <person name="Gonzalez J."/>
            <person name="Henrissat B."/>
            <person name="Kuo A."/>
            <person name="Liang C."/>
            <person name="Lipzen A."/>
            <person name="Lutzoni F."/>
            <person name="Magnuson J."/>
            <person name="Mondo S."/>
            <person name="Nolan M."/>
            <person name="Ohm R."/>
            <person name="Pangilinan J."/>
            <person name="Park H.-J."/>
            <person name="Ramirez L."/>
            <person name="Alfaro M."/>
            <person name="Sun H."/>
            <person name="Tritt A."/>
            <person name="Yoshinaga Y."/>
            <person name="Zwiers L.-H."/>
            <person name="Turgeon B."/>
            <person name="Goodwin S."/>
            <person name="Spatafora J."/>
            <person name="Crous P."/>
            <person name="Grigoriev I."/>
        </authorList>
    </citation>
    <scope>NUCLEOTIDE SEQUENCE</scope>
    <source>
        <strain evidence="13">ATCC 16933</strain>
    </source>
</reference>
<evidence type="ECO:0000313" key="14">
    <source>
        <dbReference type="Proteomes" id="UP000799766"/>
    </source>
</evidence>
<evidence type="ECO:0000256" key="9">
    <source>
        <dbReference type="ARBA" id="ARBA00023204"/>
    </source>
</evidence>
<evidence type="ECO:0000313" key="13">
    <source>
        <dbReference type="EMBL" id="KAF2458637.1"/>
    </source>
</evidence>
<dbReference type="GO" id="GO:0004519">
    <property type="term" value="F:endonuclease activity"/>
    <property type="evidence" value="ECO:0007669"/>
    <property type="project" value="UniProtKB-KW"/>
</dbReference>
<evidence type="ECO:0000256" key="6">
    <source>
        <dbReference type="ARBA" id="ARBA00022763"/>
    </source>
</evidence>
<evidence type="ECO:0000259" key="12">
    <source>
        <dbReference type="Pfam" id="PF03372"/>
    </source>
</evidence>
<evidence type="ECO:0000256" key="5">
    <source>
        <dbReference type="ARBA" id="ARBA00022723"/>
    </source>
</evidence>
<dbReference type="GO" id="GO:0070260">
    <property type="term" value="F:5'-tyrosyl-DNA phosphodiesterase activity"/>
    <property type="evidence" value="ECO:0007669"/>
    <property type="project" value="TreeGrafter"/>
</dbReference>
<keyword evidence="9" id="KW-0234">DNA repair</keyword>
<organism evidence="13 14">
    <name type="scientific">Lineolata rhizophorae</name>
    <dbReference type="NCBI Taxonomy" id="578093"/>
    <lineage>
        <taxon>Eukaryota</taxon>
        <taxon>Fungi</taxon>
        <taxon>Dikarya</taxon>
        <taxon>Ascomycota</taxon>
        <taxon>Pezizomycotina</taxon>
        <taxon>Dothideomycetes</taxon>
        <taxon>Dothideomycetes incertae sedis</taxon>
        <taxon>Lineolatales</taxon>
        <taxon>Lineolataceae</taxon>
        <taxon>Lineolata</taxon>
    </lineage>
</organism>
<dbReference type="GO" id="GO:0003697">
    <property type="term" value="F:single-stranded DNA binding"/>
    <property type="evidence" value="ECO:0007669"/>
    <property type="project" value="TreeGrafter"/>
</dbReference>
<keyword evidence="5" id="KW-0479">Metal-binding</keyword>
<name>A0A6A6P4B8_9PEZI</name>
<dbReference type="GO" id="GO:0046872">
    <property type="term" value="F:metal ion binding"/>
    <property type="evidence" value="ECO:0007669"/>
    <property type="project" value="UniProtKB-KW"/>
</dbReference>
<feature type="compositionally biased region" description="Polar residues" evidence="11">
    <location>
        <begin position="45"/>
        <end position="60"/>
    </location>
</feature>
<keyword evidence="14" id="KW-1185">Reference proteome</keyword>
<dbReference type="InterPro" id="IPR051547">
    <property type="entry name" value="TDP2-like"/>
</dbReference>
<dbReference type="PANTHER" id="PTHR15822:SF4">
    <property type="entry name" value="TYROSYL-DNA PHOSPHODIESTERASE 2"/>
    <property type="match status" value="1"/>
</dbReference>
<keyword evidence="6" id="KW-0227">DNA damage</keyword>
<dbReference type="InterPro" id="IPR036691">
    <property type="entry name" value="Endo/exonu/phosph_ase_sf"/>
</dbReference>
<dbReference type="OrthoDB" id="9975959at2759"/>
<dbReference type="GO" id="GO:0006302">
    <property type="term" value="P:double-strand break repair"/>
    <property type="evidence" value="ECO:0007669"/>
    <property type="project" value="TreeGrafter"/>
</dbReference>
<keyword evidence="10" id="KW-0539">Nucleus</keyword>
<dbReference type="Gene3D" id="3.60.10.10">
    <property type="entry name" value="Endonuclease/exonuclease/phosphatase"/>
    <property type="match status" value="1"/>
</dbReference>
<keyword evidence="13" id="KW-0269">Exonuclease</keyword>